<dbReference type="AlphaFoldDB" id="A0A915YEF5"/>
<comment type="subcellular location">
    <subcellularLocation>
        <location evidence="1 7">Cytoplasm</location>
    </subcellularLocation>
</comment>
<dbReference type="PANTHER" id="PTHR43253">
    <property type="entry name" value="TRICORN PROTEASE HOMOLOG 2-RELATED"/>
    <property type="match status" value="1"/>
</dbReference>
<dbReference type="Pfam" id="PF26550">
    <property type="entry name" value="Tricorn_2nd"/>
    <property type="match status" value="1"/>
</dbReference>
<feature type="active site" description="Nucleophile" evidence="8">
    <location>
        <position position="996"/>
    </location>
</feature>
<feature type="active site" description="Charge relay system" evidence="8">
    <location>
        <position position="1052"/>
    </location>
</feature>
<dbReference type="EC" id="3.4.21.-" evidence="7"/>
<dbReference type="EMBL" id="AP026867">
    <property type="protein sequence ID" value="BDS11612.1"/>
    <property type="molecule type" value="Genomic_DNA"/>
</dbReference>
<accession>A0A915YEF5</accession>
<evidence type="ECO:0000256" key="1">
    <source>
        <dbReference type="ARBA" id="ARBA00004496"/>
    </source>
</evidence>
<keyword evidence="5 7" id="KW-0378">Hydrolase</keyword>
<evidence type="ECO:0000256" key="9">
    <source>
        <dbReference type="PIRSR" id="PIRSR036421-3"/>
    </source>
</evidence>
<evidence type="ECO:0000256" key="4">
    <source>
        <dbReference type="ARBA" id="ARBA00022670"/>
    </source>
</evidence>
<keyword evidence="11" id="KW-0732">Signal</keyword>
<comment type="similarity">
    <text evidence="2 7">Belongs to the peptidase S41B family.</text>
</comment>
<dbReference type="InterPro" id="IPR028204">
    <property type="entry name" value="Tricorn_C1"/>
</dbReference>
<keyword evidence="6 7" id="KW-0720">Serine protease</keyword>
<dbReference type="Pfam" id="PF03572">
    <property type="entry name" value="Peptidase_S41"/>
    <property type="match status" value="1"/>
</dbReference>
<evidence type="ECO:0000256" key="5">
    <source>
        <dbReference type="ARBA" id="ARBA00022801"/>
    </source>
</evidence>
<evidence type="ECO:0000259" key="12">
    <source>
        <dbReference type="SMART" id="SM00245"/>
    </source>
</evidence>
<feature type="domain" description="Tail specific protease" evidence="12">
    <location>
        <begin position="870"/>
        <end position="1063"/>
    </location>
</feature>
<dbReference type="SUPFAM" id="SSF50156">
    <property type="entry name" value="PDZ domain-like"/>
    <property type="match status" value="1"/>
</dbReference>
<evidence type="ECO:0000313" key="14">
    <source>
        <dbReference type="Proteomes" id="UP001060919"/>
    </source>
</evidence>
<name>A0A915YEF5_9BACT</name>
<protein>
    <recommendedName>
        <fullName evidence="7">Tricorn protease homolog</fullName>
        <ecNumber evidence="7">3.4.21.-</ecNumber>
    </recommendedName>
</protein>
<dbReference type="PIRSF" id="PIRSF036421">
    <property type="entry name" value="Tricorn_protease"/>
    <property type="match status" value="1"/>
</dbReference>
<dbReference type="InterPro" id="IPR036034">
    <property type="entry name" value="PDZ_sf"/>
</dbReference>
<keyword evidence="14" id="KW-1185">Reference proteome</keyword>
<evidence type="ECO:0000256" key="3">
    <source>
        <dbReference type="ARBA" id="ARBA00022490"/>
    </source>
</evidence>
<dbReference type="SUPFAM" id="SSF69304">
    <property type="entry name" value="Tricorn protease N-terminal domain"/>
    <property type="match status" value="1"/>
</dbReference>
<dbReference type="InterPro" id="IPR005151">
    <property type="entry name" value="Tail-specific_protease"/>
</dbReference>
<dbReference type="Pfam" id="PF26549">
    <property type="entry name" value="Tricorn_N"/>
    <property type="match status" value="1"/>
</dbReference>
<reference evidence="13" key="1">
    <citation type="submission" date="2022-09" db="EMBL/GenBank/DDBJ databases">
        <title>Aureispira anguillicida sp. nov., isolated from Leptocephalus of Japanese eel Anguilla japonica.</title>
        <authorList>
            <person name="Yuasa K."/>
            <person name="Mekata T."/>
            <person name="Ikunari K."/>
        </authorList>
    </citation>
    <scope>NUCLEOTIDE SEQUENCE</scope>
    <source>
        <strain evidence="13">EL160426</strain>
    </source>
</reference>
<dbReference type="Gene3D" id="3.30.750.44">
    <property type="match status" value="1"/>
</dbReference>
<dbReference type="RefSeq" id="WP_264792768.1">
    <property type="nucleotide sequence ID" value="NZ_AP026867.1"/>
</dbReference>
<dbReference type="SMART" id="SM00245">
    <property type="entry name" value="TSPc"/>
    <property type="match status" value="1"/>
</dbReference>
<keyword evidence="4 7" id="KW-0645">Protease</keyword>
<evidence type="ECO:0000313" key="13">
    <source>
        <dbReference type="EMBL" id="BDS11612.1"/>
    </source>
</evidence>
<feature type="active site" description="Charge relay system" evidence="8">
    <location>
        <position position="778"/>
    </location>
</feature>
<dbReference type="GO" id="GO:0008236">
    <property type="term" value="F:serine-type peptidase activity"/>
    <property type="evidence" value="ECO:0007669"/>
    <property type="project" value="UniProtKB-UniRule"/>
</dbReference>
<evidence type="ECO:0000256" key="2">
    <source>
        <dbReference type="ARBA" id="ARBA00008524"/>
    </source>
</evidence>
<dbReference type="SUPFAM" id="SSF52096">
    <property type="entry name" value="ClpP/crotonase"/>
    <property type="match status" value="1"/>
</dbReference>
<dbReference type="Proteomes" id="UP001060919">
    <property type="component" value="Chromosome"/>
</dbReference>
<sequence length="1091" mass="123819">MMNWKLCLTSCLLLAITQLSAQNTPLWMRYSAISPDGKEIVFSYKGDLYKVPSQGGTARALTLHQAHDYKPVWSKDGKQIAFASNRYGNFDVYVMSAEGGKPTRLTYHSSNDYPSDFTPDSKGVLFSSLRLDNAQNRMFPSGRMEELYQVPVTGGRVTQILTIPADEAKYSKDGKTIAYHDRKGYEDEFRKHHTSSVTRDLWTYNVTTKKYTQITTFNGEDRNPVFAPNGKELFYLSEASGTFNVHAVDLSNTSSTRKVTQLKNHPVRNLSISNTGLMCFNYNGEIYTLTDGGKPKKVAITIIADDRYNAERTIAVKSAQEMDVSPNGKEIVFVNRGEVFVTSVESGMTKRITNTPERERTASFSPDGRAILYAAERNGSWNLYQTKLAREEEKYFFNATILKEEAILESKNETFQPAFSPDGKEVAFLEERTALKVINLESKKVREILAGDKNYSYQDGDQTYSWSPDGKWFLVTFLQPQQWIEEVGLIKADGKESVINLTRSGYGDYAPKFAMNGKMIIWASGRDGMKAQASWGGQSDIYGMFLTEEGWDRFNLTKEEFALLKEREKEDKKKKKEDKKEDKDEKEDKEKEKADKDKEKIKLEPMTIDFDGIYDRKKRLTIHSSSIMGAIVSKEGEKLYYMTRFEKGFDLWETNLRTRETKILMKLGARGGGMELSKDGKYLFVVNAGKIARIELATKKKKSINIQGEMLLKEGEERAYLFEHAWRQVVKKFYKEDLHGVDWDFYKKEYARFLPHINNGFDFAEMMSELLGELNASHTGCRYRSPYQAGADATASLGVFYDETHTGKGLLIAEVMKKGPFDKKASKAKAGVIIEKIDGVEILPEMNFYPLLNRKARKYTLVTLFDPATNERWEETIKPISRGAEFNLRYKRWVENCRAIAEKASNGRIGYVHVRGMNTGSYKTVYEEVLGRNAGMDAVIVDTRFNGGGWLHDDLATFLSGKIYMKVQPRGQDIGREPMFKWYKPSCVLMSEGNYSDAHIFPYVYKALNVGKLIGMPVPGTGTAVWWERLPGGYVFGIPQVGMVGNDGAFMENTQLEPDIKVANDPARVTNGEDQQIEAAVKELLRQVDGK</sequence>
<feature type="site" description="Transition state stabilizer; via amide nitrogen" evidence="9">
    <location>
        <position position="997"/>
    </location>
</feature>
<dbReference type="CDD" id="cd07562">
    <property type="entry name" value="Peptidase_S41_TRI"/>
    <property type="match status" value="1"/>
</dbReference>
<evidence type="ECO:0000256" key="7">
    <source>
        <dbReference type="PIRNR" id="PIRNR036421"/>
    </source>
</evidence>
<gene>
    <name evidence="13" type="ORF">AsAng_0023260</name>
</gene>
<dbReference type="InterPro" id="IPR012393">
    <property type="entry name" value="Tricorn_protease"/>
</dbReference>
<evidence type="ECO:0000256" key="11">
    <source>
        <dbReference type="SAM" id="SignalP"/>
    </source>
</evidence>
<dbReference type="Gene3D" id="3.90.226.10">
    <property type="entry name" value="2-enoyl-CoA Hydratase, Chain A, domain 1"/>
    <property type="match status" value="1"/>
</dbReference>
<dbReference type="KEGG" id="aup:AsAng_0023260"/>
<evidence type="ECO:0000256" key="10">
    <source>
        <dbReference type="SAM" id="MobiDB-lite"/>
    </source>
</evidence>
<dbReference type="GO" id="GO:0006508">
    <property type="term" value="P:proteolysis"/>
    <property type="evidence" value="ECO:0007669"/>
    <property type="project" value="UniProtKB-UniRule"/>
</dbReference>
<dbReference type="InterPro" id="IPR011042">
    <property type="entry name" value="6-blade_b-propeller_TolB-like"/>
</dbReference>
<dbReference type="GO" id="GO:0005737">
    <property type="term" value="C:cytoplasm"/>
    <property type="evidence" value="ECO:0007669"/>
    <property type="project" value="UniProtKB-SubCell"/>
</dbReference>
<evidence type="ECO:0000256" key="8">
    <source>
        <dbReference type="PIRSR" id="PIRSR036421-1"/>
    </source>
</evidence>
<feature type="region of interest" description="Disordered" evidence="10">
    <location>
        <begin position="568"/>
        <end position="598"/>
    </location>
</feature>
<dbReference type="Pfam" id="PF14684">
    <property type="entry name" value="Tricorn_C1"/>
    <property type="match status" value="1"/>
</dbReference>
<dbReference type="Gene3D" id="2.120.10.60">
    <property type="entry name" value="Tricorn protease N-terminal domain"/>
    <property type="match status" value="2"/>
</dbReference>
<comment type="function">
    <text evidence="7">Degrades oligopeptides.</text>
</comment>
<evidence type="ECO:0000256" key="6">
    <source>
        <dbReference type="ARBA" id="ARBA00022825"/>
    </source>
</evidence>
<organism evidence="13 14">
    <name type="scientific">Aureispira anguillae</name>
    <dbReference type="NCBI Taxonomy" id="2864201"/>
    <lineage>
        <taxon>Bacteria</taxon>
        <taxon>Pseudomonadati</taxon>
        <taxon>Bacteroidota</taxon>
        <taxon>Saprospiria</taxon>
        <taxon>Saprospirales</taxon>
        <taxon>Saprospiraceae</taxon>
        <taxon>Aureispira</taxon>
    </lineage>
</organism>
<dbReference type="InterPro" id="IPR029045">
    <property type="entry name" value="ClpP/crotonase-like_dom_sf"/>
</dbReference>
<feature type="signal peptide" evidence="11">
    <location>
        <begin position="1"/>
        <end position="21"/>
    </location>
</feature>
<keyword evidence="3 7" id="KW-0963">Cytoplasm</keyword>
<feature type="compositionally biased region" description="Basic and acidic residues" evidence="10">
    <location>
        <begin position="578"/>
        <end position="598"/>
    </location>
</feature>
<dbReference type="Gene3D" id="2.120.10.30">
    <property type="entry name" value="TolB, C-terminal domain"/>
    <property type="match status" value="1"/>
</dbReference>
<dbReference type="PANTHER" id="PTHR43253:SF1">
    <property type="entry name" value="TRICORN PROTEASE HOMOLOG 2-RELATED"/>
    <property type="match status" value="1"/>
</dbReference>
<dbReference type="SUPFAM" id="SSF82171">
    <property type="entry name" value="DPP6 N-terminal domain-like"/>
    <property type="match status" value="1"/>
</dbReference>
<proteinExistence type="inferred from homology"/>
<feature type="chain" id="PRO_5037710942" description="Tricorn protease homolog" evidence="11">
    <location>
        <begin position="22"/>
        <end position="1091"/>
    </location>
</feature>